<dbReference type="SMART" id="SM00710">
    <property type="entry name" value="PbH1"/>
    <property type="match status" value="9"/>
</dbReference>
<dbReference type="Proteomes" id="UP000246004">
    <property type="component" value="Unassembled WGS sequence"/>
</dbReference>
<reference evidence="2 4" key="1">
    <citation type="submission" date="2016-04" db="EMBL/GenBank/DDBJ databases">
        <title>Genome sequence of Methanosphaera cuniculi DSM 4103.</title>
        <authorList>
            <person name="Poehlein A."/>
            <person name="Seedorf H."/>
            <person name="Daniel R."/>
        </authorList>
    </citation>
    <scope>NUCLEOTIDE SEQUENCE [LARGE SCALE GENOMIC DNA]</scope>
    <source>
        <strain evidence="2 4">DSM 4103</strain>
    </source>
</reference>
<reference evidence="1 3" key="2">
    <citation type="journal article" date="2017" name="BMC Genomics">
        <title>Genomic analysis of methanogenic archaea reveals a shift towards energy conservation.</title>
        <authorList>
            <person name="Gilmore S.P."/>
            <person name="Henske J.K."/>
            <person name="Sexton J.A."/>
            <person name="Solomon K.V."/>
            <person name="Seppala S."/>
            <person name="Yoo J.I."/>
            <person name="Huyett L.M."/>
            <person name="Pressman A."/>
            <person name="Cogan J.Z."/>
            <person name="Kivenson V."/>
            <person name="Peng X."/>
            <person name="Tan Y."/>
            <person name="Valentine D.L."/>
            <person name="O'Malley M.A."/>
        </authorList>
    </citation>
    <scope>NUCLEOTIDE SEQUENCE [LARGE SCALE GENOMIC DNA]</scope>
    <source>
        <strain evidence="1 3">1R-7</strain>
    </source>
</reference>
<gene>
    <name evidence="1" type="ORF">ASJ82_02635</name>
    <name evidence="2" type="ORF">MSCUN_02500</name>
</gene>
<evidence type="ECO:0000313" key="2">
    <source>
        <dbReference type="EMBL" id="PWL08863.1"/>
    </source>
</evidence>
<evidence type="ECO:0000313" key="4">
    <source>
        <dbReference type="Proteomes" id="UP000246004"/>
    </source>
</evidence>
<dbReference type="SUPFAM" id="SSF51126">
    <property type="entry name" value="Pectin lyase-like"/>
    <property type="match status" value="1"/>
</dbReference>
<accession>A0A2A2HER1</accession>
<dbReference type="EMBL" id="LWMS01000007">
    <property type="protein sequence ID" value="PWL08863.1"/>
    <property type="molecule type" value="Genomic_DNA"/>
</dbReference>
<dbReference type="RefSeq" id="WP_095608291.1">
    <property type="nucleotide sequence ID" value="NZ_LMVN01000007.1"/>
</dbReference>
<dbReference type="InterPro" id="IPR012334">
    <property type="entry name" value="Pectin_lyas_fold"/>
</dbReference>
<dbReference type="Gene3D" id="2.60.40.10">
    <property type="entry name" value="Immunoglobulins"/>
    <property type="match status" value="1"/>
</dbReference>
<dbReference type="EMBL" id="LMVN01000007">
    <property type="protein sequence ID" value="PAV07845.1"/>
    <property type="molecule type" value="Genomic_DNA"/>
</dbReference>
<dbReference type="InterPro" id="IPR013783">
    <property type="entry name" value="Ig-like_fold"/>
</dbReference>
<comment type="caution">
    <text evidence="1">The sequence shown here is derived from an EMBL/GenBank/DDBJ whole genome shotgun (WGS) entry which is preliminary data.</text>
</comment>
<dbReference type="AlphaFoldDB" id="A0A2A2HER1"/>
<dbReference type="Gene3D" id="3.30.1910.20">
    <property type="entry name" value="asparaginyl-tRNA synthetase, N-terminal domain"/>
    <property type="match status" value="1"/>
</dbReference>
<evidence type="ECO:0000313" key="3">
    <source>
        <dbReference type="Proteomes" id="UP000217528"/>
    </source>
</evidence>
<evidence type="ECO:0000313" key="1">
    <source>
        <dbReference type="EMBL" id="PAV07845.1"/>
    </source>
</evidence>
<dbReference type="OrthoDB" id="71431at2157"/>
<proteinExistence type="predicted"/>
<dbReference type="InterPro" id="IPR011050">
    <property type="entry name" value="Pectin_lyase_fold/virulence"/>
</dbReference>
<sequence length="926" mass="102966">MGDKEVAKIVCSETNVKFNNVKGKPGETVTLKAEFTNTDNLIQTGKVAFKINDNTIGHTQINFGIAQMNYTIPNDFRSKEYKLTVVYGGTSKIVEARKNAKLSLERLNTKTELKTTITGNNLKIEVNPRDENNQTITYGKICVKIEGKTLQNLNIKGKTTVNFTIPKNWNNREIRVLAIYGENSQYNTSRTEIKTKLTLPKTEVKEIKKDTIVNNYYVSNNGSDSNSGSVNSPFKTIQKAIDTVKNNKQAANIYLNGEFKGVGNTNLTIPGELYINFIGLGNSSINGEVNYTIAGKDGDYSWDSSAIWTTYNNATGNWAMTITRGSGLITINNMTIKNCWNPGGSNINAYPTSTVKNYGNLKVDNVSFIYNHGGVGASIRNTNGSNLTVLNSFFEANRKSSSTGNYGAGVYNNGTATIINCTFQKNYARWGTVTNDKNMTIINSTIRDNIGYDGGSTFKLGSGITINTGSSDFFDLRDIIGINTVINGCTFINNDQLDISVDAGNLNLTNNIFNKSTGVVSQENYKNYTDDIQINIINNTFDSPIGSSLYNSLSSTDKYILILRLQHNYNYDIENNRVLNVGGTNSKALELKSNHAIIRNNTFTRAISLTINNTQVLENNITTTKDDYAIVLGESAKNNTIITNHLVSSTYQGDGAVTYVSGKNTIINNTPKVNIIRLNDETFYIYFDDDGNLKPEYADVQQIQIIASLNNKILTINNSTLNIAQKTTRIISYNTTIVTKENGYVNITGLKINNTNQQPVVIFNTDNNIITKSYFNTTNDYTVIINQTQNNTIENNNFIADLLVGDEATTPVNNNIINSNNPTYQNYLIIDETYNQFFENDGTIKTTTLNETRDIRLILGNLNNKTLLLNNNRTITIKRYHDYTQNNITIKTENTKINMTNMSITNTNKKLVLDLNSKGNIIDKTI</sequence>
<organism evidence="1 3">
    <name type="scientific">Methanosphaera cuniculi</name>
    <dbReference type="NCBI Taxonomy" id="1077256"/>
    <lineage>
        <taxon>Archaea</taxon>
        <taxon>Methanobacteriati</taxon>
        <taxon>Methanobacteriota</taxon>
        <taxon>Methanomada group</taxon>
        <taxon>Methanobacteria</taxon>
        <taxon>Methanobacteriales</taxon>
        <taxon>Methanobacteriaceae</taxon>
        <taxon>Methanosphaera</taxon>
    </lineage>
</organism>
<dbReference type="Gene3D" id="2.160.20.10">
    <property type="entry name" value="Single-stranded right-handed beta-helix, Pectin lyase-like"/>
    <property type="match status" value="1"/>
</dbReference>
<keyword evidence="3" id="KW-1185">Reference proteome</keyword>
<dbReference type="Proteomes" id="UP000217528">
    <property type="component" value="Unassembled WGS sequence"/>
</dbReference>
<evidence type="ECO:0008006" key="5">
    <source>
        <dbReference type="Google" id="ProtNLM"/>
    </source>
</evidence>
<name>A0A2A2HER1_9EURY</name>
<dbReference type="InterPro" id="IPR006626">
    <property type="entry name" value="PbH1"/>
</dbReference>
<protein>
    <recommendedName>
        <fullName evidence="5">Right handed beta helix domain-containing protein</fullName>
    </recommendedName>
</protein>